<dbReference type="Pfam" id="PF00456">
    <property type="entry name" value="Transketolase_N"/>
    <property type="match status" value="1"/>
</dbReference>
<dbReference type="SUPFAM" id="SSF52518">
    <property type="entry name" value="Thiamin diphosphate-binding fold (THDP-binding)"/>
    <property type="match status" value="2"/>
</dbReference>
<dbReference type="Pfam" id="PF02779">
    <property type="entry name" value="Transket_pyr"/>
    <property type="match status" value="1"/>
</dbReference>
<evidence type="ECO:0000256" key="10">
    <source>
        <dbReference type="SAM" id="Phobius"/>
    </source>
</evidence>
<keyword evidence="10" id="KW-1133">Transmembrane helix</keyword>
<keyword evidence="10" id="KW-0812">Transmembrane</keyword>
<comment type="cofactor">
    <cofactor evidence="3">
        <name>thiamine diphosphate</name>
        <dbReference type="ChEBI" id="CHEBI:58937"/>
    </cofactor>
</comment>
<dbReference type="Gene3D" id="3.40.50.920">
    <property type="match status" value="1"/>
</dbReference>
<dbReference type="InterPro" id="IPR009014">
    <property type="entry name" value="Transketo_C/PFOR_II"/>
</dbReference>
<keyword evidence="13" id="KW-1185">Reference proteome</keyword>
<keyword evidence="10" id="KW-0472">Membrane</keyword>
<comment type="caution">
    <text evidence="12">The sequence shown here is derived from an EMBL/GenBank/DDBJ whole genome shotgun (WGS) entry which is preliminary data.</text>
</comment>
<keyword evidence="7" id="KW-0460">Magnesium</keyword>
<dbReference type="SMART" id="SM00861">
    <property type="entry name" value="Transket_pyr"/>
    <property type="match status" value="1"/>
</dbReference>
<reference evidence="12 13" key="1">
    <citation type="journal article" date="2022" name="Nat. Microbiol.">
        <title>The microbiome of a bacterivorous marine choanoflagellate contains a resource-demanding obligate bacterial associate.</title>
        <authorList>
            <person name="Needham D.M."/>
            <person name="Poirier C."/>
            <person name="Bachy C."/>
            <person name="George E.E."/>
            <person name="Wilken S."/>
            <person name="Yung C.C.M."/>
            <person name="Limardo A.J."/>
            <person name="Morando M."/>
            <person name="Sudek L."/>
            <person name="Malmstrom R.R."/>
            <person name="Keeling P.J."/>
            <person name="Santoro A.E."/>
            <person name="Worden A.Z."/>
        </authorList>
    </citation>
    <scope>NUCLEOTIDE SEQUENCE [LARGE SCALE GENOMIC DNA]</scope>
    <source>
        <strain evidence="12 13">Comchoano-2</strain>
    </source>
</reference>
<organism evidence="12 13">
    <name type="scientific">Candidatus Synchoanobacter obligatus</name>
    <dbReference type="NCBI Taxonomy" id="2919597"/>
    <lineage>
        <taxon>Bacteria</taxon>
        <taxon>Pseudomonadati</taxon>
        <taxon>Pseudomonadota</taxon>
        <taxon>Gammaproteobacteria</taxon>
        <taxon>Candidatus Comchoanobacterales</taxon>
        <taxon>Candidatus Comchoanobacteraceae</taxon>
        <taxon>Candidatus Synchoanobacter</taxon>
    </lineage>
</organism>
<accession>A0ABT1L5Z9</accession>
<comment type="similarity">
    <text evidence="4">Belongs to the transketolase family.</text>
</comment>
<evidence type="ECO:0000256" key="9">
    <source>
        <dbReference type="ARBA" id="ARBA00049473"/>
    </source>
</evidence>
<dbReference type="Gene3D" id="3.40.50.970">
    <property type="match status" value="2"/>
</dbReference>
<evidence type="ECO:0000256" key="3">
    <source>
        <dbReference type="ARBA" id="ARBA00001964"/>
    </source>
</evidence>
<evidence type="ECO:0000256" key="1">
    <source>
        <dbReference type="ARBA" id="ARBA00001913"/>
    </source>
</evidence>
<sequence>MCRKERTGRWPINKEQRLADCIRFLAVDAISEAQSGHPGMPLGLADVMTVLYRDVLRHSPNHPSWANRDRVVLSNGHGSMLLYAALYLSGYPWTIEELKTFRQLGSDCAGHPEHDVGKGVEVTTGPLGQGLANAVGMALAAQRGQSLYGQDKINYHTFCFVGDGCLMEGISHEAASLAPKLLQQGLTVIWDDNGISIDGKITPWFENDVLKRFEGYGFHVIKNVDGHNFGDIRRALLEARQAKKPTFIQMKTTIGKGARSVEGTAKSHGQPLTQEAISQMRLDLDWPHAPFVIPDELLQQWDMRAVNYDTTWALPQDEDVADYLLSWLGEQEDRSLSTRVCSSLVQKAVSAKLRMLVAGSADLAASNLTQAAPGLMNEHQPQHAYVAYGVREFAMFAIANGLALSGYLPLVSTFLTFVDYGRNALRMAAMMKQQVIYVLTHDSIGLGEDGPTHQPVEHLLICRATPNVQVWRPCNLQETVAAWLAALRHQGPTVLALSRQSVDVLPSVDDFSAVQQGAYFRKQTDHAVMTLVATGSEVAIAVKVAEVLDKKQVFCNVVSVPCRKADNQNLEQLLVHGRDRCFVIEAGSSMSWYDLAPPQNIFGVDAFGASAKASDLYQHFGLTVPAIVERILFELEQERA</sequence>
<evidence type="ECO:0000256" key="2">
    <source>
        <dbReference type="ARBA" id="ARBA00001946"/>
    </source>
</evidence>
<keyword evidence="6" id="KW-0479">Metal-binding</keyword>
<feature type="domain" description="Transketolase-like pyrimidine-binding" evidence="11">
    <location>
        <begin position="336"/>
        <end position="504"/>
    </location>
</feature>
<dbReference type="PANTHER" id="PTHR43522:SF2">
    <property type="entry name" value="TRANSKETOLASE 1-RELATED"/>
    <property type="match status" value="1"/>
</dbReference>
<dbReference type="InterPro" id="IPR005475">
    <property type="entry name" value="Transketolase-like_Pyr-bd"/>
</dbReference>
<dbReference type="InterPro" id="IPR049557">
    <property type="entry name" value="Transketolase_CS"/>
</dbReference>
<protein>
    <submittedName>
        <fullName evidence="12">Transketolase</fullName>
    </submittedName>
</protein>
<dbReference type="InterPro" id="IPR005474">
    <property type="entry name" value="Transketolase_N"/>
</dbReference>
<dbReference type="InterPro" id="IPR029061">
    <property type="entry name" value="THDP-binding"/>
</dbReference>
<evidence type="ECO:0000313" key="12">
    <source>
        <dbReference type="EMBL" id="MCP8352155.1"/>
    </source>
</evidence>
<keyword evidence="5" id="KW-0808">Transferase</keyword>
<dbReference type="Proteomes" id="UP001320768">
    <property type="component" value="Unassembled WGS sequence"/>
</dbReference>
<keyword evidence="8" id="KW-0786">Thiamine pyrophosphate</keyword>
<dbReference type="CDD" id="cd02012">
    <property type="entry name" value="TPP_TK"/>
    <property type="match status" value="1"/>
</dbReference>
<name>A0ABT1L5Z9_9GAMM</name>
<evidence type="ECO:0000256" key="5">
    <source>
        <dbReference type="ARBA" id="ARBA00022679"/>
    </source>
</evidence>
<comment type="catalytic activity">
    <reaction evidence="9">
        <text>D-sedoheptulose 7-phosphate + D-glyceraldehyde 3-phosphate = aldehydo-D-ribose 5-phosphate + D-xylulose 5-phosphate</text>
        <dbReference type="Rhea" id="RHEA:10508"/>
        <dbReference type="ChEBI" id="CHEBI:57483"/>
        <dbReference type="ChEBI" id="CHEBI:57737"/>
        <dbReference type="ChEBI" id="CHEBI:58273"/>
        <dbReference type="ChEBI" id="CHEBI:59776"/>
        <dbReference type="EC" id="2.2.1.1"/>
    </reaction>
</comment>
<evidence type="ECO:0000256" key="7">
    <source>
        <dbReference type="ARBA" id="ARBA00022842"/>
    </source>
</evidence>
<feature type="transmembrane region" description="Helical" evidence="10">
    <location>
        <begin position="393"/>
        <end position="418"/>
    </location>
</feature>
<comment type="cofactor">
    <cofactor evidence="1">
        <name>Ca(2+)</name>
        <dbReference type="ChEBI" id="CHEBI:29108"/>
    </cofactor>
</comment>
<evidence type="ECO:0000256" key="8">
    <source>
        <dbReference type="ARBA" id="ARBA00023052"/>
    </source>
</evidence>
<dbReference type="EMBL" id="JAKUDN010000002">
    <property type="protein sequence ID" value="MCP8352155.1"/>
    <property type="molecule type" value="Genomic_DNA"/>
</dbReference>
<evidence type="ECO:0000259" key="11">
    <source>
        <dbReference type="SMART" id="SM00861"/>
    </source>
</evidence>
<proteinExistence type="inferred from homology"/>
<evidence type="ECO:0000256" key="6">
    <source>
        <dbReference type="ARBA" id="ARBA00022723"/>
    </source>
</evidence>
<evidence type="ECO:0000313" key="13">
    <source>
        <dbReference type="Proteomes" id="UP001320768"/>
    </source>
</evidence>
<evidence type="ECO:0000256" key="4">
    <source>
        <dbReference type="ARBA" id="ARBA00007131"/>
    </source>
</evidence>
<dbReference type="RefSeq" id="WP_258569264.1">
    <property type="nucleotide sequence ID" value="NZ_JAKUDN010000002.1"/>
</dbReference>
<gene>
    <name evidence="12" type="ORF">MKS91_02490</name>
</gene>
<comment type="cofactor">
    <cofactor evidence="2">
        <name>Mg(2+)</name>
        <dbReference type="ChEBI" id="CHEBI:18420"/>
    </cofactor>
</comment>
<dbReference type="SUPFAM" id="SSF52922">
    <property type="entry name" value="TK C-terminal domain-like"/>
    <property type="match status" value="1"/>
</dbReference>
<dbReference type="CDD" id="cd07033">
    <property type="entry name" value="TPP_PYR_DXS_TK_like"/>
    <property type="match status" value="1"/>
</dbReference>
<dbReference type="InterPro" id="IPR055152">
    <property type="entry name" value="Transketolase-like_C_2"/>
</dbReference>
<dbReference type="PROSITE" id="PS00801">
    <property type="entry name" value="TRANSKETOLASE_1"/>
    <property type="match status" value="1"/>
</dbReference>
<dbReference type="InterPro" id="IPR033247">
    <property type="entry name" value="Transketolase_fam"/>
</dbReference>
<dbReference type="Pfam" id="PF22613">
    <property type="entry name" value="Transketolase_C_1"/>
    <property type="match status" value="1"/>
</dbReference>
<dbReference type="PANTHER" id="PTHR43522">
    <property type="entry name" value="TRANSKETOLASE"/>
    <property type="match status" value="1"/>
</dbReference>